<dbReference type="PANTHER" id="PTHR22883">
    <property type="entry name" value="ZINC FINGER DHHC DOMAIN CONTAINING PROTEIN"/>
    <property type="match status" value="1"/>
</dbReference>
<evidence type="ECO:0000256" key="4">
    <source>
        <dbReference type="ARBA" id="ARBA00022692"/>
    </source>
</evidence>
<keyword evidence="7" id="KW-0333">Golgi apparatus</keyword>
<evidence type="ECO:0000259" key="16">
    <source>
        <dbReference type="Pfam" id="PF01529"/>
    </source>
</evidence>
<evidence type="ECO:0000256" key="12">
    <source>
        <dbReference type="ARBA" id="ARBA00023463"/>
    </source>
</evidence>
<evidence type="ECO:0000256" key="7">
    <source>
        <dbReference type="ARBA" id="ARBA00023034"/>
    </source>
</evidence>
<dbReference type="Pfam" id="PF01529">
    <property type="entry name" value="DHHC"/>
    <property type="match status" value="1"/>
</dbReference>
<feature type="transmembrane region" description="Helical" evidence="14">
    <location>
        <begin position="236"/>
        <end position="253"/>
    </location>
</feature>
<dbReference type="PROSITE" id="PS50216">
    <property type="entry name" value="DHHC"/>
    <property type="match status" value="1"/>
</dbReference>
<sequence>MEDRERGGRGGGADTDQPMESEQLLKRPGDVRSVPFGQRWAVATAGLGPRPLGPLVRRRRPPGWGEAAATARSRRGPLGHSTFCPAFPSDLGLPGAALKLVVSHRQSSVVSRAAGFRLLASVGHVVSVNKGHSTPTPERKERVVVVEGGWAWGFRMLSPAAHFGPRIAIMSVMVVRKKVTRKWEKLPGRNTFCCDGRVMMARQKGIFYLTLFLILGTCTLFFAFECRYLAVQLSPAIPVFAAMLFLFSMATLLRTSFSDPGVIPRALPDEAAFIEMEIEATNGAVPQGQRPPPRIKNFQINNQIVKLKYCYTCKIFRPPRASHCSICDNCVERFDHHCPWVGNCVGKRNYRYFYLFILSLSLLTIYVFAFNIVYVALSEYVGQCWGGRKLEDLLGGSSAWPRIGNMNPRKPLGESLKIGFLETLKETPGTYPLLAIKGSWTGKNRVQNPYSHGNIVKNCCEVLCGPLPPSVLDRRGILPLEESGSRPPSTQETTSSLLPQSPVSVPDFKASRLSDCVSDRGYKLSLHLRDITAQCHIQPLQLLCFYFCTHIALRSLSP</sequence>
<feature type="region of interest" description="Disordered" evidence="15">
    <location>
        <begin position="479"/>
        <end position="503"/>
    </location>
</feature>
<feature type="domain" description="Palmitoyltransferase DHHC" evidence="16">
    <location>
        <begin position="306"/>
        <end position="375"/>
    </location>
</feature>
<dbReference type="GO" id="GO:0005789">
    <property type="term" value="C:endoplasmic reticulum membrane"/>
    <property type="evidence" value="ECO:0007669"/>
    <property type="project" value="UniProtKB-SubCell"/>
</dbReference>
<feature type="transmembrane region" description="Helical" evidence="14">
    <location>
        <begin position="352"/>
        <end position="377"/>
    </location>
</feature>
<keyword evidence="8 14" id="KW-0472">Membrane</keyword>
<evidence type="ECO:0000256" key="5">
    <source>
        <dbReference type="ARBA" id="ARBA00022824"/>
    </source>
</evidence>
<dbReference type="InterPro" id="IPR039859">
    <property type="entry name" value="PFA4/ZDH16/20/ERF2-like"/>
</dbReference>
<proteinExistence type="inferred from homology"/>
<feature type="region of interest" description="Disordered" evidence="15">
    <location>
        <begin position="1"/>
        <end position="32"/>
    </location>
</feature>
<evidence type="ECO:0000313" key="18">
    <source>
        <dbReference type="Proteomes" id="UP000700334"/>
    </source>
</evidence>
<keyword evidence="4 14" id="KW-0812">Transmembrane</keyword>
<reference evidence="17" key="1">
    <citation type="journal article" date="2021" name="Evol. Appl.">
        <title>The genome of the Pyrenean desman and the effects of bottlenecks and inbreeding on the genomic landscape of an endangered species.</title>
        <authorList>
            <person name="Escoda L."/>
            <person name="Castresana J."/>
        </authorList>
    </citation>
    <scope>NUCLEOTIDE SEQUENCE</scope>
    <source>
        <strain evidence="17">IBE-C5619</strain>
    </source>
</reference>
<dbReference type="EC" id="2.3.1.225" evidence="14"/>
<keyword evidence="9" id="KW-0564">Palmitate</keyword>
<gene>
    <name evidence="17" type="ORF">J0S82_002311</name>
</gene>
<dbReference type="PANTHER" id="PTHR22883:SF71">
    <property type="entry name" value="PALMITOYLTRANSFERASE ZDHHC9"/>
    <property type="match status" value="1"/>
</dbReference>
<comment type="similarity">
    <text evidence="12">Belongs to the DHHC palmitoyltransferase family. ERF2/ZDHHC9 subfamily.</text>
</comment>
<evidence type="ECO:0000256" key="2">
    <source>
        <dbReference type="ARBA" id="ARBA00004653"/>
    </source>
</evidence>
<comment type="domain">
    <text evidence="14">The DHHC domain is required for palmitoyltransferase activity.</text>
</comment>
<accession>A0A8J6DWL1</accession>
<dbReference type="EMBL" id="JAGFMF010011408">
    <property type="protein sequence ID" value="KAG8523446.1"/>
    <property type="molecule type" value="Genomic_DNA"/>
</dbReference>
<evidence type="ECO:0000256" key="3">
    <source>
        <dbReference type="ARBA" id="ARBA00022679"/>
    </source>
</evidence>
<name>A0A8J6DWL1_GALPY</name>
<dbReference type="GO" id="GO:0006612">
    <property type="term" value="P:protein targeting to membrane"/>
    <property type="evidence" value="ECO:0007669"/>
    <property type="project" value="TreeGrafter"/>
</dbReference>
<evidence type="ECO:0000313" key="17">
    <source>
        <dbReference type="EMBL" id="KAG8523446.1"/>
    </source>
</evidence>
<dbReference type="GO" id="GO:0000139">
    <property type="term" value="C:Golgi membrane"/>
    <property type="evidence" value="ECO:0007669"/>
    <property type="project" value="UniProtKB-SubCell"/>
</dbReference>
<keyword evidence="11 14" id="KW-0012">Acyltransferase</keyword>
<dbReference type="Proteomes" id="UP000700334">
    <property type="component" value="Unassembled WGS sequence"/>
</dbReference>
<feature type="region of interest" description="Disordered" evidence="15">
    <location>
        <begin position="52"/>
        <end position="76"/>
    </location>
</feature>
<comment type="caution">
    <text evidence="17">The sequence shown here is derived from an EMBL/GenBank/DDBJ whole genome shotgun (WGS) entry which is preliminary data.</text>
</comment>
<keyword evidence="3 14" id="KW-0808">Transferase</keyword>
<evidence type="ECO:0000256" key="8">
    <source>
        <dbReference type="ARBA" id="ARBA00023136"/>
    </source>
</evidence>
<evidence type="ECO:0000256" key="15">
    <source>
        <dbReference type="SAM" id="MobiDB-lite"/>
    </source>
</evidence>
<feature type="transmembrane region" description="Helical" evidence="14">
    <location>
        <begin position="206"/>
        <end position="224"/>
    </location>
</feature>
<protein>
    <recommendedName>
        <fullName evidence="14">Palmitoyltransferase</fullName>
        <ecNumber evidence="14">2.3.1.225</ecNumber>
    </recommendedName>
</protein>
<comment type="catalytic activity">
    <reaction evidence="13">
        <text>L-cysteinyl-[protein] + hexadecanoyl-CoA = S-hexadecanoyl-L-cysteinyl-[protein] + CoA</text>
        <dbReference type="Rhea" id="RHEA:36683"/>
        <dbReference type="Rhea" id="RHEA-COMP:10131"/>
        <dbReference type="Rhea" id="RHEA-COMP:11032"/>
        <dbReference type="ChEBI" id="CHEBI:29950"/>
        <dbReference type="ChEBI" id="CHEBI:57287"/>
        <dbReference type="ChEBI" id="CHEBI:57379"/>
        <dbReference type="ChEBI" id="CHEBI:74151"/>
        <dbReference type="EC" id="2.3.1.225"/>
    </reaction>
    <physiologicalReaction direction="left-to-right" evidence="13">
        <dbReference type="Rhea" id="RHEA:36684"/>
    </physiologicalReaction>
</comment>
<dbReference type="AlphaFoldDB" id="A0A8J6DWL1"/>
<evidence type="ECO:0000256" key="10">
    <source>
        <dbReference type="ARBA" id="ARBA00023288"/>
    </source>
</evidence>
<keyword evidence="10" id="KW-0449">Lipoprotein</keyword>
<evidence type="ECO:0000256" key="14">
    <source>
        <dbReference type="RuleBase" id="RU079119"/>
    </source>
</evidence>
<keyword evidence="5" id="KW-0256">Endoplasmic reticulum</keyword>
<dbReference type="GO" id="GO:0019706">
    <property type="term" value="F:protein-cysteine S-palmitoyltransferase activity"/>
    <property type="evidence" value="ECO:0007669"/>
    <property type="project" value="UniProtKB-EC"/>
</dbReference>
<evidence type="ECO:0000256" key="13">
    <source>
        <dbReference type="ARBA" id="ARBA00047790"/>
    </source>
</evidence>
<evidence type="ECO:0000256" key="9">
    <source>
        <dbReference type="ARBA" id="ARBA00023139"/>
    </source>
</evidence>
<comment type="subcellular location">
    <subcellularLocation>
        <location evidence="1">Endoplasmic reticulum membrane</location>
        <topology evidence="1">Multi-pass membrane protein</topology>
    </subcellularLocation>
    <subcellularLocation>
        <location evidence="2">Golgi apparatus membrane</location>
        <topology evidence="2">Multi-pass membrane protein</topology>
    </subcellularLocation>
</comment>
<evidence type="ECO:0000256" key="11">
    <source>
        <dbReference type="ARBA" id="ARBA00023315"/>
    </source>
</evidence>
<evidence type="ECO:0000256" key="6">
    <source>
        <dbReference type="ARBA" id="ARBA00022989"/>
    </source>
</evidence>
<dbReference type="InterPro" id="IPR001594">
    <property type="entry name" value="Palmitoyltrfase_DHHC"/>
</dbReference>
<evidence type="ECO:0000256" key="1">
    <source>
        <dbReference type="ARBA" id="ARBA00004477"/>
    </source>
</evidence>
<organism evidence="17 18">
    <name type="scientific">Galemys pyrenaicus</name>
    <name type="common">Iberian desman</name>
    <name type="synonym">Pyrenean desman</name>
    <dbReference type="NCBI Taxonomy" id="202257"/>
    <lineage>
        <taxon>Eukaryota</taxon>
        <taxon>Metazoa</taxon>
        <taxon>Chordata</taxon>
        <taxon>Craniata</taxon>
        <taxon>Vertebrata</taxon>
        <taxon>Euteleostomi</taxon>
        <taxon>Mammalia</taxon>
        <taxon>Eutheria</taxon>
        <taxon>Laurasiatheria</taxon>
        <taxon>Eulipotyphla</taxon>
        <taxon>Talpidae</taxon>
        <taxon>Galemys</taxon>
    </lineage>
</organism>
<keyword evidence="6 14" id="KW-1133">Transmembrane helix</keyword>
<dbReference type="OrthoDB" id="4096362at2759"/>
<keyword evidence="18" id="KW-1185">Reference proteome</keyword>